<dbReference type="AlphaFoldDB" id="A0A318JJQ7"/>
<dbReference type="EMBL" id="QJKB01000001">
    <property type="protein sequence ID" value="PXX47332.1"/>
    <property type="molecule type" value="Genomic_DNA"/>
</dbReference>
<dbReference type="Pfam" id="PF01722">
    <property type="entry name" value="BolA"/>
    <property type="match status" value="1"/>
</dbReference>
<dbReference type="Proteomes" id="UP000247792">
    <property type="component" value="Unassembled WGS sequence"/>
</dbReference>
<gene>
    <name evidence="2" type="ORF">DFR42_101910</name>
</gene>
<keyword evidence="3" id="KW-1185">Reference proteome</keyword>
<reference evidence="2 3" key="1">
    <citation type="submission" date="2018-05" db="EMBL/GenBank/DDBJ databases">
        <title>Genomic Encyclopedia of Type Strains, Phase IV (KMG-IV): sequencing the most valuable type-strain genomes for metagenomic binning, comparative biology and taxonomic classification.</title>
        <authorList>
            <person name="Goeker M."/>
        </authorList>
    </citation>
    <scope>NUCLEOTIDE SEQUENCE [LARGE SCALE GENOMIC DNA]</scope>
    <source>
        <strain evidence="2 3">DSM 19792</strain>
    </source>
</reference>
<evidence type="ECO:0000313" key="2">
    <source>
        <dbReference type="EMBL" id="PXX47332.1"/>
    </source>
</evidence>
<name>A0A318JJQ7_9BURK</name>
<comment type="caution">
    <text evidence="2">The sequence shown here is derived from an EMBL/GenBank/DDBJ whole genome shotgun (WGS) entry which is preliminary data.</text>
</comment>
<dbReference type="PANTHER" id="PTHR46230">
    <property type="match status" value="1"/>
</dbReference>
<proteinExistence type="inferred from homology"/>
<evidence type="ECO:0000313" key="3">
    <source>
        <dbReference type="Proteomes" id="UP000247792"/>
    </source>
</evidence>
<dbReference type="Gene3D" id="3.30.300.90">
    <property type="entry name" value="BolA-like"/>
    <property type="match status" value="1"/>
</dbReference>
<organism evidence="2 3">
    <name type="scientific">Undibacterium pigrum</name>
    <dbReference type="NCBI Taxonomy" id="401470"/>
    <lineage>
        <taxon>Bacteria</taxon>
        <taxon>Pseudomonadati</taxon>
        <taxon>Pseudomonadota</taxon>
        <taxon>Betaproteobacteria</taxon>
        <taxon>Burkholderiales</taxon>
        <taxon>Oxalobacteraceae</taxon>
        <taxon>Undibacterium</taxon>
    </lineage>
</organism>
<dbReference type="PANTHER" id="PTHR46230:SF7">
    <property type="entry name" value="BOLA-LIKE PROTEIN 1"/>
    <property type="match status" value="1"/>
</dbReference>
<evidence type="ECO:0000256" key="1">
    <source>
        <dbReference type="RuleBase" id="RU003860"/>
    </source>
</evidence>
<accession>A0A318JJQ7</accession>
<comment type="similarity">
    <text evidence="1">Belongs to the BolA/IbaG family.</text>
</comment>
<protein>
    <submittedName>
        <fullName evidence="2">BolA protein family transcriptional regulator</fullName>
    </submittedName>
</protein>
<dbReference type="InterPro" id="IPR036065">
    <property type="entry name" value="BolA-like_sf"/>
</dbReference>
<dbReference type="InterPro" id="IPR002634">
    <property type="entry name" value="BolA"/>
</dbReference>
<dbReference type="RefSeq" id="WP_110253720.1">
    <property type="nucleotide sequence ID" value="NZ_QJKB01000001.1"/>
</dbReference>
<dbReference type="SUPFAM" id="SSF82657">
    <property type="entry name" value="BolA-like"/>
    <property type="match status" value="1"/>
</dbReference>
<dbReference type="PIRSF" id="PIRSF003113">
    <property type="entry name" value="BolA"/>
    <property type="match status" value="1"/>
</dbReference>
<dbReference type="GO" id="GO:0016226">
    <property type="term" value="P:iron-sulfur cluster assembly"/>
    <property type="evidence" value="ECO:0007669"/>
    <property type="project" value="TreeGrafter"/>
</dbReference>
<dbReference type="OrthoDB" id="5296536at2"/>
<sequence>MTRHEKILNRLTETLWPVECQLTDDSEAHRGHAGAAGGAGHYSVRIVCQQFDGLNRISRHRLVYDAVGDMMQTEIHALNIVALSPSEIAT</sequence>